<dbReference type="EMBL" id="JACXAJ010000001">
    <property type="protein sequence ID" value="MBD1396506.1"/>
    <property type="molecule type" value="Genomic_DNA"/>
</dbReference>
<dbReference type="RefSeq" id="WP_191182605.1">
    <property type="nucleotide sequence ID" value="NZ_JACXAJ010000001.1"/>
</dbReference>
<evidence type="ECO:0000256" key="1">
    <source>
        <dbReference type="SAM" id="MobiDB-lite"/>
    </source>
</evidence>
<proteinExistence type="predicted"/>
<evidence type="ECO:0000313" key="3">
    <source>
        <dbReference type="Proteomes" id="UP000625551"/>
    </source>
</evidence>
<reference evidence="2 3" key="1">
    <citation type="submission" date="2020-09" db="EMBL/GenBank/DDBJ databases">
        <title>Genome sequencing and assembly of Pontibacter sp.</title>
        <authorList>
            <person name="Chhetri G."/>
        </authorList>
    </citation>
    <scope>NUCLEOTIDE SEQUENCE [LARGE SCALE GENOMIC DNA]</scope>
    <source>
        <strain evidence="2 3">JH31</strain>
    </source>
</reference>
<protein>
    <submittedName>
        <fullName evidence="2">Uncharacterized protein</fullName>
    </submittedName>
</protein>
<evidence type="ECO:0000313" key="2">
    <source>
        <dbReference type="EMBL" id="MBD1396506.1"/>
    </source>
</evidence>
<dbReference type="Proteomes" id="UP000625551">
    <property type="component" value="Unassembled WGS sequence"/>
</dbReference>
<name>A0ABR7XGH0_9BACT</name>
<comment type="caution">
    <text evidence="2">The sequence shown here is derived from an EMBL/GenBank/DDBJ whole genome shotgun (WGS) entry which is preliminary data.</text>
</comment>
<gene>
    <name evidence="2" type="ORF">H9Q13_04960</name>
</gene>
<keyword evidence="3" id="KW-1185">Reference proteome</keyword>
<organism evidence="2 3">
    <name type="scientific">Pontibacter aquaedesilientis</name>
    <dbReference type="NCBI Taxonomy" id="2766980"/>
    <lineage>
        <taxon>Bacteria</taxon>
        <taxon>Pseudomonadati</taxon>
        <taxon>Bacteroidota</taxon>
        <taxon>Cytophagia</taxon>
        <taxon>Cytophagales</taxon>
        <taxon>Hymenobacteraceae</taxon>
        <taxon>Pontibacter</taxon>
    </lineage>
</organism>
<feature type="region of interest" description="Disordered" evidence="1">
    <location>
        <begin position="62"/>
        <end position="85"/>
    </location>
</feature>
<sequence>MKVRITNPPVSNFRIANPKERVGTFGLQIRKSMEGMEASEQKHGVGTSFLIAEPEELLEVQEGITAAERQQQTTRRLPDPRASNR</sequence>
<accession>A0ABR7XGH0</accession>